<name>A0ACB0LL41_TRIPR</name>
<comment type="caution">
    <text evidence="1">The sequence shown here is derived from an EMBL/GenBank/DDBJ whole genome shotgun (WGS) entry which is preliminary data.</text>
</comment>
<dbReference type="Proteomes" id="UP001177021">
    <property type="component" value="Unassembled WGS sequence"/>
</dbReference>
<dbReference type="EMBL" id="CASHSV030000615">
    <property type="protein sequence ID" value="CAJ2670161.1"/>
    <property type="molecule type" value="Genomic_DNA"/>
</dbReference>
<reference evidence="1" key="1">
    <citation type="submission" date="2023-10" db="EMBL/GenBank/DDBJ databases">
        <authorList>
            <person name="Rodriguez Cubillos JULIANA M."/>
            <person name="De Vega J."/>
        </authorList>
    </citation>
    <scope>NUCLEOTIDE SEQUENCE</scope>
</reference>
<proteinExistence type="predicted"/>
<accession>A0ACB0LL41</accession>
<organism evidence="1 2">
    <name type="scientific">Trifolium pratense</name>
    <name type="common">Red clover</name>
    <dbReference type="NCBI Taxonomy" id="57577"/>
    <lineage>
        <taxon>Eukaryota</taxon>
        <taxon>Viridiplantae</taxon>
        <taxon>Streptophyta</taxon>
        <taxon>Embryophyta</taxon>
        <taxon>Tracheophyta</taxon>
        <taxon>Spermatophyta</taxon>
        <taxon>Magnoliopsida</taxon>
        <taxon>eudicotyledons</taxon>
        <taxon>Gunneridae</taxon>
        <taxon>Pentapetalae</taxon>
        <taxon>rosids</taxon>
        <taxon>fabids</taxon>
        <taxon>Fabales</taxon>
        <taxon>Fabaceae</taxon>
        <taxon>Papilionoideae</taxon>
        <taxon>50 kb inversion clade</taxon>
        <taxon>NPAAA clade</taxon>
        <taxon>Hologalegina</taxon>
        <taxon>IRL clade</taxon>
        <taxon>Trifolieae</taxon>
        <taxon>Trifolium</taxon>
    </lineage>
</organism>
<keyword evidence="2" id="KW-1185">Reference proteome</keyword>
<gene>
    <name evidence="1" type="ORF">MILVUS5_LOCUS34240</name>
</gene>
<evidence type="ECO:0000313" key="2">
    <source>
        <dbReference type="Proteomes" id="UP001177021"/>
    </source>
</evidence>
<protein>
    <submittedName>
        <fullName evidence="1">Uncharacterized protein</fullName>
    </submittedName>
</protein>
<sequence>MNHQLHTISIAFVWRNYEQMKYKIKLYEYMMITFITCLLHFSHKNVLESKYTDLLQMYLVDDGSSLPMMFLIVAKNGDGKTKVTCNINV</sequence>
<evidence type="ECO:0000313" key="1">
    <source>
        <dbReference type="EMBL" id="CAJ2670161.1"/>
    </source>
</evidence>